<dbReference type="EMBL" id="JAANIU010009484">
    <property type="protein sequence ID" value="KAG1533064.1"/>
    <property type="molecule type" value="Genomic_DNA"/>
</dbReference>
<protein>
    <submittedName>
        <fullName evidence="1">Uncharacterized protein</fullName>
    </submittedName>
</protein>
<sequence length="120" mass="13013">MRVDNVVLPRGKKPPDAIDAFDVIDRSIHGKGVNRKPFIGQATEQSTAGLANCFHLMTAFAHASHLLEYAMLLSAKAGSGFRMNDEQGPGWGRLHARSSLPSPNTKKGWALMFMLSPLPG</sequence>
<organism evidence="1 2">
    <name type="scientific">Rhizopus delemar</name>
    <dbReference type="NCBI Taxonomy" id="936053"/>
    <lineage>
        <taxon>Eukaryota</taxon>
        <taxon>Fungi</taxon>
        <taxon>Fungi incertae sedis</taxon>
        <taxon>Mucoromycota</taxon>
        <taxon>Mucoromycotina</taxon>
        <taxon>Mucoromycetes</taxon>
        <taxon>Mucorales</taxon>
        <taxon>Mucorineae</taxon>
        <taxon>Rhizopodaceae</taxon>
        <taxon>Rhizopus</taxon>
    </lineage>
</organism>
<evidence type="ECO:0000313" key="1">
    <source>
        <dbReference type="EMBL" id="KAG1533064.1"/>
    </source>
</evidence>
<proteinExistence type="predicted"/>
<reference evidence="1 2" key="1">
    <citation type="journal article" date="2020" name="Microb. Genom.">
        <title>Genetic diversity of clinical and environmental Mucorales isolates obtained from an investigation of mucormycosis cases among solid organ transplant recipients.</title>
        <authorList>
            <person name="Nguyen M.H."/>
            <person name="Kaul D."/>
            <person name="Muto C."/>
            <person name="Cheng S.J."/>
            <person name="Richter R.A."/>
            <person name="Bruno V.M."/>
            <person name="Liu G."/>
            <person name="Beyhan S."/>
            <person name="Sundermann A.J."/>
            <person name="Mounaud S."/>
            <person name="Pasculle A.W."/>
            <person name="Nierman W.C."/>
            <person name="Driscoll E."/>
            <person name="Cumbie R."/>
            <person name="Clancy C.J."/>
            <person name="Dupont C.L."/>
        </authorList>
    </citation>
    <scope>NUCLEOTIDE SEQUENCE [LARGE SCALE GENOMIC DNA]</scope>
    <source>
        <strain evidence="1 2">GL24</strain>
    </source>
</reference>
<keyword evidence="2" id="KW-1185">Reference proteome</keyword>
<evidence type="ECO:0000313" key="2">
    <source>
        <dbReference type="Proteomes" id="UP000740926"/>
    </source>
</evidence>
<dbReference type="Proteomes" id="UP000740926">
    <property type="component" value="Unassembled WGS sequence"/>
</dbReference>
<comment type="caution">
    <text evidence="1">The sequence shown here is derived from an EMBL/GenBank/DDBJ whole genome shotgun (WGS) entry which is preliminary data.</text>
</comment>
<name>A0A9P6XVI9_9FUNG</name>
<dbReference type="AlphaFoldDB" id="A0A9P6XVI9"/>
<accession>A0A9P6XVI9</accession>
<gene>
    <name evidence="1" type="ORF">G6F50_015992</name>
</gene>